<evidence type="ECO:0000313" key="6">
    <source>
        <dbReference type="EMBL" id="AZC00182.1"/>
    </source>
</evidence>
<dbReference type="EMBL" id="CP033540">
    <property type="protein sequence ID" value="AZC00182.1"/>
    <property type="molecule type" value="Genomic_DNA"/>
</dbReference>
<keyword evidence="2 4" id="KW-0238">DNA-binding</keyword>
<accession>A0A3G6YIF6</accession>
<dbReference type="Proteomes" id="UP000254410">
    <property type="component" value="Chromosome"/>
</dbReference>
<feature type="domain" description="HTH tetR-type" evidence="5">
    <location>
        <begin position="9"/>
        <end position="69"/>
    </location>
</feature>
<dbReference type="PROSITE" id="PS50977">
    <property type="entry name" value="HTH_TETR_2"/>
    <property type="match status" value="1"/>
</dbReference>
<evidence type="ECO:0000256" key="4">
    <source>
        <dbReference type="PROSITE-ProRule" id="PRU00335"/>
    </source>
</evidence>
<name>A0A3G6YIF6_ACIPI</name>
<reference evidence="6 7" key="1">
    <citation type="submission" date="2018-11" db="EMBL/GenBank/DDBJ databases">
        <authorList>
            <person name="Kuo S.-C."/>
            <person name="Chen F.-J."/>
            <person name="Liao Y.-C."/>
        </authorList>
    </citation>
    <scope>NUCLEOTIDE SEQUENCE [LARGE SCALE GENOMIC DNA]</scope>
    <source>
        <strain evidence="6 7">2014S06-099</strain>
    </source>
</reference>
<dbReference type="Pfam" id="PF00440">
    <property type="entry name" value="TetR_N"/>
    <property type="match status" value="1"/>
</dbReference>
<gene>
    <name evidence="6" type="ORF">DKE52_004730</name>
</gene>
<dbReference type="AlphaFoldDB" id="A0A3G6YIF6"/>
<dbReference type="SUPFAM" id="SSF46689">
    <property type="entry name" value="Homeodomain-like"/>
    <property type="match status" value="1"/>
</dbReference>
<evidence type="ECO:0000259" key="5">
    <source>
        <dbReference type="PROSITE" id="PS50977"/>
    </source>
</evidence>
<dbReference type="InterPro" id="IPR036271">
    <property type="entry name" value="Tet_transcr_reg_TetR-rel_C_sf"/>
</dbReference>
<sequence>MKVSKTQVKENREKIVEKATQLFRSKGYDGVGIAELMSSAGFTHGGFYKHFSSKTDLVSITVKHGLEQVLKRIEGLNLAQFIQLYVSRTHRDNRDLGCTLTALSCDAARQPDEVKVEFEEGIEQLIQFIMNERAKQVSLEAPELRKQAINILAQSVGAIALSRACLDQSNLSDEILESCKESLLKLAD</sequence>
<keyword evidence="3" id="KW-0804">Transcription</keyword>
<proteinExistence type="predicted"/>
<keyword evidence="1" id="KW-0805">Transcription regulation</keyword>
<dbReference type="Gene3D" id="1.10.357.10">
    <property type="entry name" value="Tetracycline Repressor, domain 2"/>
    <property type="match status" value="1"/>
</dbReference>
<evidence type="ECO:0000256" key="1">
    <source>
        <dbReference type="ARBA" id="ARBA00023015"/>
    </source>
</evidence>
<evidence type="ECO:0000256" key="3">
    <source>
        <dbReference type="ARBA" id="ARBA00023163"/>
    </source>
</evidence>
<dbReference type="PANTHER" id="PTHR47506:SF7">
    <property type="entry name" value="TRANSCRIPTIONAL REGULATORY PROTEIN"/>
    <property type="match status" value="1"/>
</dbReference>
<evidence type="ECO:0000256" key="2">
    <source>
        <dbReference type="ARBA" id="ARBA00023125"/>
    </source>
</evidence>
<dbReference type="GO" id="GO:0003677">
    <property type="term" value="F:DNA binding"/>
    <property type="evidence" value="ECO:0007669"/>
    <property type="project" value="UniProtKB-UniRule"/>
</dbReference>
<protein>
    <submittedName>
        <fullName evidence="6">TetR/AcrR family transcriptional regulator</fullName>
    </submittedName>
</protein>
<reference evidence="6 7" key="2">
    <citation type="submission" date="2018-12" db="EMBL/GenBank/DDBJ databases">
        <title>Molecular Epidemiology of Emerging Carbapenem-Resistance in Acinetobacter nosocomialis and Acinetobacter pittii in Taiwan, 2010-2014.</title>
        <authorList>
            <person name="Huang W.-C."/>
            <person name="Wang H.-Y."/>
            <person name="Lai J.-F."/>
            <person name="Lauderdale T.-L."/>
            <person name="Sytwu H.-K."/>
        </authorList>
    </citation>
    <scope>NUCLEOTIDE SEQUENCE [LARGE SCALE GENOMIC DNA]</scope>
    <source>
        <strain evidence="6 7">2014S06-099</strain>
    </source>
</reference>
<dbReference type="InterPro" id="IPR009057">
    <property type="entry name" value="Homeodomain-like_sf"/>
</dbReference>
<dbReference type="PANTHER" id="PTHR47506">
    <property type="entry name" value="TRANSCRIPTIONAL REGULATORY PROTEIN"/>
    <property type="match status" value="1"/>
</dbReference>
<feature type="DNA-binding region" description="H-T-H motif" evidence="4">
    <location>
        <begin position="32"/>
        <end position="51"/>
    </location>
</feature>
<dbReference type="PRINTS" id="PR00455">
    <property type="entry name" value="HTHTETR"/>
</dbReference>
<dbReference type="InterPro" id="IPR001647">
    <property type="entry name" value="HTH_TetR"/>
</dbReference>
<dbReference type="SUPFAM" id="SSF48498">
    <property type="entry name" value="Tetracyclin repressor-like, C-terminal domain"/>
    <property type="match status" value="1"/>
</dbReference>
<evidence type="ECO:0000313" key="7">
    <source>
        <dbReference type="Proteomes" id="UP000254410"/>
    </source>
</evidence>
<dbReference type="Gene3D" id="1.10.10.60">
    <property type="entry name" value="Homeodomain-like"/>
    <property type="match status" value="1"/>
</dbReference>
<organism evidence="6 7">
    <name type="scientific">Acinetobacter pittii</name>
    <name type="common">Acinetobacter genomosp. 3</name>
    <dbReference type="NCBI Taxonomy" id="48296"/>
    <lineage>
        <taxon>Bacteria</taxon>
        <taxon>Pseudomonadati</taxon>
        <taxon>Pseudomonadota</taxon>
        <taxon>Gammaproteobacteria</taxon>
        <taxon>Moraxellales</taxon>
        <taxon>Moraxellaceae</taxon>
        <taxon>Acinetobacter</taxon>
        <taxon>Acinetobacter calcoaceticus/baumannii complex</taxon>
    </lineage>
</organism>